<dbReference type="InterPro" id="IPR007318">
    <property type="entry name" value="Phopholipid_MeTrfase"/>
</dbReference>
<keyword evidence="3 5" id="KW-1133">Transmembrane helix</keyword>
<dbReference type="GO" id="GO:0032259">
    <property type="term" value="P:methylation"/>
    <property type="evidence" value="ECO:0007669"/>
    <property type="project" value="UniProtKB-KW"/>
</dbReference>
<dbReference type="Proteomes" id="UP000198975">
    <property type="component" value="Unassembled WGS sequence"/>
</dbReference>
<dbReference type="GO" id="GO:0008168">
    <property type="term" value="F:methyltransferase activity"/>
    <property type="evidence" value="ECO:0007669"/>
    <property type="project" value="UniProtKB-KW"/>
</dbReference>
<name>A0A1C4CHI6_9ENTR</name>
<gene>
    <name evidence="6" type="ORF">GA0061071_107248</name>
</gene>
<keyword evidence="7" id="KW-1185">Reference proteome</keyword>
<keyword evidence="2 5" id="KW-0812">Transmembrane</keyword>
<keyword evidence="6" id="KW-0808">Transferase</keyword>
<evidence type="ECO:0000313" key="6">
    <source>
        <dbReference type="EMBL" id="SCC18581.1"/>
    </source>
</evidence>
<evidence type="ECO:0000256" key="4">
    <source>
        <dbReference type="ARBA" id="ARBA00023136"/>
    </source>
</evidence>
<evidence type="ECO:0000256" key="5">
    <source>
        <dbReference type="SAM" id="Phobius"/>
    </source>
</evidence>
<evidence type="ECO:0000256" key="3">
    <source>
        <dbReference type="ARBA" id="ARBA00022989"/>
    </source>
</evidence>
<reference evidence="7" key="1">
    <citation type="submission" date="2016-08" db="EMBL/GenBank/DDBJ databases">
        <authorList>
            <person name="Varghese N."/>
            <person name="Submissions Spin"/>
        </authorList>
    </citation>
    <scope>NUCLEOTIDE SEQUENCE [LARGE SCALE GENOMIC DNA]</scope>
    <source>
        <strain evidence="7">REICA_082</strain>
    </source>
</reference>
<feature type="transmembrane region" description="Helical" evidence="5">
    <location>
        <begin position="12"/>
        <end position="45"/>
    </location>
</feature>
<protein>
    <submittedName>
        <fullName evidence="6">Phospholipid methyltransferase</fullName>
    </submittedName>
</protein>
<evidence type="ECO:0000256" key="1">
    <source>
        <dbReference type="ARBA" id="ARBA00004127"/>
    </source>
</evidence>
<dbReference type="Pfam" id="PF04191">
    <property type="entry name" value="PEMT"/>
    <property type="match status" value="1"/>
</dbReference>
<evidence type="ECO:0000313" key="7">
    <source>
        <dbReference type="Proteomes" id="UP000198975"/>
    </source>
</evidence>
<keyword evidence="6" id="KW-0489">Methyltransferase</keyword>
<dbReference type="GO" id="GO:0012505">
    <property type="term" value="C:endomembrane system"/>
    <property type="evidence" value="ECO:0007669"/>
    <property type="project" value="UniProtKB-SubCell"/>
</dbReference>
<comment type="subcellular location">
    <subcellularLocation>
        <location evidence="1">Endomembrane system</location>
        <topology evidence="1">Multi-pass membrane protein</topology>
    </subcellularLocation>
</comment>
<sequence length="73" mass="7879">MGCYAFSHNPVYLGFVGIHLSAAILLGSTAGVLATPVLIALISALHIEVEEAAMRSLFGREWETYSNKTGLWL</sequence>
<proteinExistence type="predicted"/>
<evidence type="ECO:0000256" key="2">
    <source>
        <dbReference type="ARBA" id="ARBA00022692"/>
    </source>
</evidence>
<dbReference type="AlphaFoldDB" id="A0A1C4CHI6"/>
<dbReference type="EMBL" id="FMAY01000007">
    <property type="protein sequence ID" value="SCC18581.1"/>
    <property type="molecule type" value="Genomic_DNA"/>
</dbReference>
<keyword evidence="4 5" id="KW-0472">Membrane</keyword>
<organism evidence="6 7">
    <name type="scientific">Kosakonia oryzendophytica</name>
    <dbReference type="NCBI Taxonomy" id="1005665"/>
    <lineage>
        <taxon>Bacteria</taxon>
        <taxon>Pseudomonadati</taxon>
        <taxon>Pseudomonadota</taxon>
        <taxon>Gammaproteobacteria</taxon>
        <taxon>Enterobacterales</taxon>
        <taxon>Enterobacteriaceae</taxon>
        <taxon>Kosakonia</taxon>
    </lineage>
</organism>
<dbReference type="Gene3D" id="1.20.120.1630">
    <property type="match status" value="1"/>
</dbReference>
<accession>A0A1C4CHI6</accession>